<dbReference type="OrthoDB" id="9802610at2"/>
<dbReference type="RefSeq" id="WP_123192615.1">
    <property type="nucleotide sequence ID" value="NZ_QICD01000020.1"/>
</dbReference>
<feature type="binding site" evidence="9">
    <location>
        <position position="45"/>
    </location>
    <ligand>
        <name>substrate</name>
    </ligand>
</feature>
<dbReference type="GO" id="GO:0005829">
    <property type="term" value="C:cytosol"/>
    <property type="evidence" value="ECO:0007669"/>
    <property type="project" value="TreeGrafter"/>
</dbReference>
<keyword evidence="7 9" id="KW-0460">Magnesium</keyword>
<name>A0A3N0B415_9ACTN</name>
<dbReference type="EC" id="6.3.3.3" evidence="9"/>
<comment type="caution">
    <text evidence="9">Lacks conserved residue(s) required for the propagation of feature annotation.</text>
</comment>
<keyword evidence="3 9" id="KW-0479">Metal-binding</keyword>
<evidence type="ECO:0000256" key="2">
    <source>
        <dbReference type="ARBA" id="ARBA00022598"/>
    </source>
</evidence>
<evidence type="ECO:0000256" key="8">
    <source>
        <dbReference type="ARBA" id="ARBA00047386"/>
    </source>
</evidence>
<gene>
    <name evidence="9 10" type="primary">bioD</name>
    <name evidence="10" type="ORF">DMP08_09210</name>
</gene>
<dbReference type="InterPro" id="IPR027417">
    <property type="entry name" value="P-loop_NTPase"/>
</dbReference>
<dbReference type="PANTHER" id="PTHR43210">
    <property type="entry name" value="DETHIOBIOTIN SYNTHETASE"/>
    <property type="match status" value="1"/>
</dbReference>
<comment type="subcellular location">
    <subcellularLocation>
        <location evidence="9">Cytoplasm</location>
    </subcellularLocation>
</comment>
<dbReference type="GO" id="GO:0009102">
    <property type="term" value="P:biotin biosynthetic process"/>
    <property type="evidence" value="ECO:0007669"/>
    <property type="project" value="UniProtKB-UniRule"/>
</dbReference>
<dbReference type="Pfam" id="PF13500">
    <property type="entry name" value="AAA_26"/>
    <property type="match status" value="1"/>
</dbReference>
<dbReference type="GO" id="GO:0000287">
    <property type="term" value="F:magnesium ion binding"/>
    <property type="evidence" value="ECO:0007669"/>
    <property type="project" value="UniProtKB-UniRule"/>
</dbReference>
<dbReference type="CDD" id="cd03109">
    <property type="entry name" value="DTBS"/>
    <property type="match status" value="1"/>
</dbReference>
<evidence type="ECO:0000256" key="7">
    <source>
        <dbReference type="ARBA" id="ARBA00022842"/>
    </source>
</evidence>
<feature type="binding site" evidence="9">
    <location>
        <begin position="16"/>
        <end position="21"/>
    </location>
    <ligand>
        <name>ATP</name>
        <dbReference type="ChEBI" id="CHEBI:30616"/>
    </ligand>
</feature>
<dbReference type="AlphaFoldDB" id="A0A3N0B415"/>
<dbReference type="PIRSF" id="PIRSF006755">
    <property type="entry name" value="DTB_synth"/>
    <property type="match status" value="1"/>
</dbReference>
<dbReference type="GO" id="GO:0004141">
    <property type="term" value="F:dethiobiotin synthase activity"/>
    <property type="evidence" value="ECO:0007669"/>
    <property type="project" value="UniProtKB-UniRule"/>
</dbReference>
<comment type="catalytic activity">
    <reaction evidence="9">
        <text>(7R,8S)-7,8-diammoniononanoate + CO2 + ATP = (4R,5S)-dethiobiotin + ADP + phosphate + 3 H(+)</text>
        <dbReference type="Rhea" id="RHEA:15805"/>
        <dbReference type="ChEBI" id="CHEBI:15378"/>
        <dbReference type="ChEBI" id="CHEBI:16526"/>
        <dbReference type="ChEBI" id="CHEBI:30616"/>
        <dbReference type="ChEBI" id="CHEBI:43474"/>
        <dbReference type="ChEBI" id="CHEBI:149469"/>
        <dbReference type="ChEBI" id="CHEBI:149473"/>
        <dbReference type="ChEBI" id="CHEBI:456216"/>
        <dbReference type="EC" id="6.3.3.3"/>
    </reaction>
</comment>
<feature type="binding site" evidence="9">
    <location>
        <position position="119"/>
    </location>
    <ligand>
        <name>Mg(2+)</name>
        <dbReference type="ChEBI" id="CHEBI:18420"/>
    </ligand>
</feature>
<comment type="similarity">
    <text evidence="9">Belongs to the dethiobiotin synthetase family.</text>
</comment>
<dbReference type="SUPFAM" id="SSF52540">
    <property type="entry name" value="P-loop containing nucleoside triphosphate hydrolases"/>
    <property type="match status" value="1"/>
</dbReference>
<evidence type="ECO:0000256" key="6">
    <source>
        <dbReference type="ARBA" id="ARBA00022840"/>
    </source>
</evidence>
<feature type="active site" evidence="9">
    <location>
        <position position="41"/>
    </location>
</feature>
<evidence type="ECO:0000256" key="5">
    <source>
        <dbReference type="ARBA" id="ARBA00022756"/>
    </source>
</evidence>
<dbReference type="UniPathway" id="UPA00078">
    <property type="reaction ID" value="UER00161"/>
</dbReference>
<dbReference type="Proteomes" id="UP000278632">
    <property type="component" value="Unassembled WGS sequence"/>
</dbReference>
<evidence type="ECO:0000256" key="4">
    <source>
        <dbReference type="ARBA" id="ARBA00022741"/>
    </source>
</evidence>
<dbReference type="PANTHER" id="PTHR43210:SF2">
    <property type="entry name" value="ATP-DEPENDENT DETHIOBIOTIN SYNTHETASE BIOD 2"/>
    <property type="match status" value="1"/>
</dbReference>
<evidence type="ECO:0000313" key="10">
    <source>
        <dbReference type="EMBL" id="RNL41574.1"/>
    </source>
</evidence>
<sequence length="230" mass="24713">MNTTSRGLFVTATGTDVGKTYVSALILKRLREAGYDAGYYKAAISGIETDGRGNLLGDASYVARVAGLDEPHEHLVSYTYRTAVSPHLASRLEGNPVDLDVVRRDYAQACRRHDLVLVEGSGGIVCPLRWDERARIMLEDVVRALSLGAIVIADAGLGTLNALATTALYLDEKDIPCRGIVLNNYEAGNLLHEDNRLMASEITGIPVIVCVPPRAQALDCDAAALASLFD</sequence>
<keyword evidence="5 9" id="KW-0093">Biotin biosynthesis</keyword>
<feature type="binding site" evidence="9">
    <location>
        <position position="58"/>
    </location>
    <ligand>
        <name>ATP</name>
        <dbReference type="ChEBI" id="CHEBI:30616"/>
    </ligand>
</feature>
<evidence type="ECO:0000256" key="9">
    <source>
        <dbReference type="HAMAP-Rule" id="MF_00336"/>
    </source>
</evidence>
<dbReference type="Gene3D" id="3.40.50.300">
    <property type="entry name" value="P-loop containing nucleotide triphosphate hydrolases"/>
    <property type="match status" value="1"/>
</dbReference>
<feature type="binding site" evidence="9">
    <location>
        <begin position="119"/>
        <end position="122"/>
    </location>
    <ligand>
        <name>ATP</name>
        <dbReference type="ChEBI" id="CHEBI:30616"/>
    </ligand>
</feature>
<dbReference type="HAMAP" id="MF_00336">
    <property type="entry name" value="BioD"/>
    <property type="match status" value="1"/>
</dbReference>
<dbReference type="EMBL" id="QICD01000020">
    <property type="protein sequence ID" value="RNL41574.1"/>
    <property type="molecule type" value="Genomic_DNA"/>
</dbReference>
<comment type="caution">
    <text evidence="10">The sequence shown here is derived from an EMBL/GenBank/DDBJ whole genome shotgun (WGS) entry which is preliminary data.</text>
</comment>
<protein>
    <recommendedName>
        <fullName evidence="9">ATP-dependent dethiobiotin synthetase BioD</fullName>
        <ecNumber evidence="9">6.3.3.3</ecNumber>
    </recommendedName>
    <alternativeName>
        <fullName evidence="9">DTB synthetase</fullName>
        <shortName evidence="9">DTBS</shortName>
    </alternativeName>
    <alternativeName>
        <fullName evidence="9">Dethiobiotin synthase</fullName>
    </alternativeName>
</protein>
<keyword evidence="11" id="KW-1185">Reference proteome</keyword>
<keyword evidence="2 9" id="KW-0436">Ligase</keyword>
<reference evidence="11" key="1">
    <citation type="submission" date="2018-05" db="EMBL/GenBank/DDBJ databases">
        <title>Genome Sequencing of selected type strains of the family Eggerthellaceae.</title>
        <authorList>
            <person name="Danylec N."/>
            <person name="Stoll D.A."/>
            <person name="Doetsch A."/>
            <person name="Huch M."/>
        </authorList>
    </citation>
    <scope>NUCLEOTIDE SEQUENCE [LARGE SCALE GENOMIC DNA]</scope>
    <source>
        <strain evidence="11">DSM 16106</strain>
    </source>
</reference>
<evidence type="ECO:0000256" key="3">
    <source>
        <dbReference type="ARBA" id="ARBA00022723"/>
    </source>
</evidence>
<evidence type="ECO:0000256" key="1">
    <source>
        <dbReference type="ARBA" id="ARBA00022490"/>
    </source>
</evidence>
<comment type="pathway">
    <text evidence="9">Cofactor biosynthesis; biotin biosynthesis; biotin from 7,8-diaminononanoate: step 1/2.</text>
</comment>
<dbReference type="GO" id="GO:0005524">
    <property type="term" value="F:ATP binding"/>
    <property type="evidence" value="ECO:0007669"/>
    <property type="project" value="UniProtKB-UniRule"/>
</dbReference>
<proteinExistence type="inferred from homology"/>
<keyword evidence="1 9" id="KW-0963">Cytoplasm</keyword>
<evidence type="ECO:0000313" key="11">
    <source>
        <dbReference type="Proteomes" id="UP000278632"/>
    </source>
</evidence>
<comment type="subunit">
    <text evidence="9">Homodimer.</text>
</comment>
<keyword evidence="4 9" id="KW-0547">Nucleotide-binding</keyword>
<organism evidence="10 11">
    <name type="scientific">Paraeggerthella hongkongensis</name>
    <dbReference type="NCBI Taxonomy" id="230658"/>
    <lineage>
        <taxon>Bacteria</taxon>
        <taxon>Bacillati</taxon>
        <taxon>Actinomycetota</taxon>
        <taxon>Coriobacteriia</taxon>
        <taxon>Eggerthellales</taxon>
        <taxon>Eggerthellaceae</taxon>
        <taxon>Paraeggerthella</taxon>
    </lineage>
</organism>
<accession>A0A3N0B415</accession>
<feature type="binding site" evidence="9">
    <location>
        <position position="58"/>
    </location>
    <ligand>
        <name>Mg(2+)</name>
        <dbReference type="ChEBI" id="CHEBI:18420"/>
    </ligand>
</feature>
<comment type="function">
    <text evidence="9">Catalyzes a mechanistically unusual reaction, the ATP-dependent insertion of CO2 between the N7 and N8 nitrogen atoms of 7,8-diaminopelargonic acid (DAPA, also called 7,8-diammoniononanoate) to form a ureido ring.</text>
</comment>
<comment type="cofactor">
    <cofactor evidence="9">
        <name>Mg(2+)</name>
        <dbReference type="ChEBI" id="CHEBI:18420"/>
    </cofactor>
</comment>
<comment type="catalytic activity">
    <reaction evidence="8">
        <text>(7R,8S)-8-amino-7-(carboxyamino)nonanoate + ATP = (4R,5S)-dethiobiotin + ADP + phosphate + H(+)</text>
        <dbReference type="Rhea" id="RHEA:63684"/>
        <dbReference type="ChEBI" id="CHEBI:15378"/>
        <dbReference type="ChEBI" id="CHEBI:30616"/>
        <dbReference type="ChEBI" id="CHEBI:43474"/>
        <dbReference type="ChEBI" id="CHEBI:149470"/>
        <dbReference type="ChEBI" id="CHEBI:149473"/>
        <dbReference type="ChEBI" id="CHEBI:456216"/>
    </reaction>
</comment>
<feature type="binding site" evidence="9">
    <location>
        <begin position="183"/>
        <end position="184"/>
    </location>
    <ligand>
        <name>ATP</name>
        <dbReference type="ChEBI" id="CHEBI:30616"/>
    </ligand>
</feature>
<keyword evidence="6 9" id="KW-0067">ATP-binding</keyword>
<feature type="binding site" evidence="9">
    <location>
        <position position="20"/>
    </location>
    <ligand>
        <name>Mg(2+)</name>
        <dbReference type="ChEBI" id="CHEBI:18420"/>
    </ligand>
</feature>
<dbReference type="NCBIfam" id="TIGR00347">
    <property type="entry name" value="bioD"/>
    <property type="match status" value="1"/>
</dbReference>
<dbReference type="InterPro" id="IPR004472">
    <property type="entry name" value="DTB_synth_BioD"/>
</dbReference>